<dbReference type="Pfam" id="PF01381">
    <property type="entry name" value="HTH_3"/>
    <property type="match status" value="1"/>
</dbReference>
<evidence type="ECO:0000313" key="5">
    <source>
        <dbReference type="Proteomes" id="UP000233767"/>
    </source>
</evidence>
<sequence length="253" mass="29248">MSILSENLRYLRAQRGLSQQRVADDLILTRARYSKYEEAAAEPPLEVLLRISRYFQISIDLILSLDVRKVPTGDLLKLENNRLLLPIKVDGGGENYIEVVTQKVKAGYLEGYADPEYIEGLEHISLPFLRHGKFRAFPISGDSMPPHRDGSLIVGQYLESLNEITESKSYILLTRNEGIVYKRIKRDGEGRLVLYSDNDFYKPYPINPEDIIEVWSYAASITTHEFEPEDLSPQKIREMFEQIRNEIIEIRKK</sequence>
<dbReference type="InterPro" id="IPR015927">
    <property type="entry name" value="Peptidase_S24_S26A/B/C"/>
</dbReference>
<organism evidence="4 6">
    <name type="scientific">Flavobacterium lindanitolerans</name>
    <dbReference type="NCBI Taxonomy" id="428988"/>
    <lineage>
        <taxon>Bacteria</taxon>
        <taxon>Pseudomonadati</taxon>
        <taxon>Bacteroidota</taxon>
        <taxon>Flavobacteriia</taxon>
        <taxon>Flavobacteriales</taxon>
        <taxon>Flavobacteriaceae</taxon>
        <taxon>Flavobacterium</taxon>
    </lineage>
</organism>
<dbReference type="Proteomes" id="UP000275027">
    <property type="component" value="Unassembled WGS sequence"/>
</dbReference>
<evidence type="ECO:0000256" key="1">
    <source>
        <dbReference type="ARBA" id="ARBA00023125"/>
    </source>
</evidence>
<dbReference type="SMART" id="SM00530">
    <property type="entry name" value="HTH_XRE"/>
    <property type="match status" value="1"/>
</dbReference>
<dbReference type="Pfam" id="PF00717">
    <property type="entry name" value="Peptidase_S24"/>
    <property type="match status" value="1"/>
</dbReference>
<dbReference type="RefSeq" id="WP_101472511.1">
    <property type="nucleotide sequence ID" value="NZ_PJND01000009.1"/>
</dbReference>
<keyword evidence="5" id="KW-1185">Reference proteome</keyword>
<gene>
    <name evidence="3" type="ORF">B0G92_2605</name>
    <name evidence="4" type="ORF">CLV50_2615</name>
</gene>
<dbReference type="Gene3D" id="2.10.109.10">
    <property type="entry name" value="Umud Fragment, subunit A"/>
    <property type="match status" value="1"/>
</dbReference>
<dbReference type="InterPro" id="IPR039418">
    <property type="entry name" value="LexA-like"/>
</dbReference>
<dbReference type="InterPro" id="IPR010982">
    <property type="entry name" value="Lambda_DNA-bd_dom_sf"/>
</dbReference>
<dbReference type="PANTHER" id="PTHR46558">
    <property type="entry name" value="TRACRIPTIONAL REGULATORY PROTEIN-RELATED-RELATED"/>
    <property type="match status" value="1"/>
</dbReference>
<reference evidence="3 5" key="1">
    <citation type="submission" date="2017-12" db="EMBL/GenBank/DDBJ databases">
        <title>Genomic Encyclopedia of Type Strains, Phase III (KMG-III): the genomes of soil and plant-associated and newly described type strains.</title>
        <authorList>
            <person name="Whitman W."/>
        </authorList>
    </citation>
    <scope>NUCLEOTIDE SEQUENCE [LARGE SCALE GENOMIC DNA]</scope>
    <source>
        <strain evidence="3 5">IP-10</strain>
    </source>
</reference>
<dbReference type="CDD" id="cd00093">
    <property type="entry name" value="HTH_XRE"/>
    <property type="match status" value="1"/>
</dbReference>
<accession>A0A497U866</accession>
<proteinExistence type="predicted"/>
<dbReference type="PANTHER" id="PTHR46558:SF11">
    <property type="entry name" value="HTH-TYPE TRANSCRIPTIONAL REGULATOR XRE"/>
    <property type="match status" value="1"/>
</dbReference>
<dbReference type="EMBL" id="PJND01000009">
    <property type="protein sequence ID" value="PKW20463.1"/>
    <property type="molecule type" value="Genomic_DNA"/>
</dbReference>
<name>A0A497U866_9FLAO</name>
<evidence type="ECO:0000259" key="2">
    <source>
        <dbReference type="PROSITE" id="PS50943"/>
    </source>
</evidence>
<dbReference type="CDD" id="cd06529">
    <property type="entry name" value="S24_LexA-like"/>
    <property type="match status" value="1"/>
</dbReference>
<keyword evidence="1 4" id="KW-0238">DNA-binding</keyword>
<dbReference type="GO" id="GO:0003677">
    <property type="term" value="F:DNA binding"/>
    <property type="evidence" value="ECO:0007669"/>
    <property type="project" value="UniProtKB-KW"/>
</dbReference>
<dbReference type="Proteomes" id="UP000233767">
    <property type="component" value="Unassembled WGS sequence"/>
</dbReference>
<protein>
    <submittedName>
        <fullName evidence="4">DNA-binding XRE family transcriptional regulator</fullName>
    </submittedName>
</protein>
<comment type="caution">
    <text evidence="4">The sequence shown here is derived from an EMBL/GenBank/DDBJ whole genome shotgun (WGS) entry which is preliminary data.</text>
</comment>
<evidence type="ECO:0000313" key="3">
    <source>
        <dbReference type="EMBL" id="PKW20463.1"/>
    </source>
</evidence>
<dbReference type="InterPro" id="IPR001387">
    <property type="entry name" value="Cro/C1-type_HTH"/>
</dbReference>
<evidence type="ECO:0000313" key="4">
    <source>
        <dbReference type="EMBL" id="RLJ23906.1"/>
    </source>
</evidence>
<dbReference type="Gene3D" id="1.10.260.40">
    <property type="entry name" value="lambda repressor-like DNA-binding domains"/>
    <property type="match status" value="1"/>
</dbReference>
<dbReference type="EMBL" id="RCCB01000013">
    <property type="protein sequence ID" value="RLJ23906.1"/>
    <property type="molecule type" value="Genomic_DNA"/>
</dbReference>
<feature type="domain" description="HTH cro/C1-type" evidence="2">
    <location>
        <begin position="8"/>
        <end position="62"/>
    </location>
</feature>
<dbReference type="PROSITE" id="PS50943">
    <property type="entry name" value="HTH_CROC1"/>
    <property type="match status" value="1"/>
</dbReference>
<dbReference type="AlphaFoldDB" id="A0A497U866"/>
<dbReference type="InterPro" id="IPR036286">
    <property type="entry name" value="LexA/Signal_pep-like_sf"/>
</dbReference>
<reference evidence="4 6" key="2">
    <citation type="submission" date="2018-10" db="EMBL/GenBank/DDBJ databases">
        <title>Genomic Encyclopedia of Archaeal and Bacterial Type Strains, Phase II (KMG-II): from individual species to whole genera.</title>
        <authorList>
            <person name="Goeker M."/>
        </authorList>
    </citation>
    <scope>NUCLEOTIDE SEQUENCE [LARGE SCALE GENOMIC DNA]</scope>
    <source>
        <strain evidence="4 6">DSM 21886</strain>
    </source>
</reference>
<dbReference type="SUPFAM" id="SSF51306">
    <property type="entry name" value="LexA/Signal peptidase"/>
    <property type="match status" value="1"/>
</dbReference>
<evidence type="ECO:0000313" key="6">
    <source>
        <dbReference type="Proteomes" id="UP000275027"/>
    </source>
</evidence>
<dbReference type="SUPFAM" id="SSF47413">
    <property type="entry name" value="lambda repressor-like DNA-binding domains"/>
    <property type="match status" value="1"/>
</dbReference>